<reference evidence="1" key="2">
    <citation type="journal article" date="2015" name="Fish Shellfish Immunol.">
        <title>Early steps in the European eel (Anguilla anguilla)-Vibrio vulnificus interaction in the gills: Role of the RtxA13 toxin.</title>
        <authorList>
            <person name="Callol A."/>
            <person name="Pajuelo D."/>
            <person name="Ebbesson L."/>
            <person name="Teles M."/>
            <person name="MacKenzie S."/>
            <person name="Amaro C."/>
        </authorList>
    </citation>
    <scope>NUCLEOTIDE SEQUENCE</scope>
</reference>
<dbReference type="AlphaFoldDB" id="A0A0E9TTH7"/>
<evidence type="ECO:0000313" key="1">
    <source>
        <dbReference type="EMBL" id="JAH56836.1"/>
    </source>
</evidence>
<sequence length="39" mass="4682">MNFSYCSMTELTPHCKALLLVFFIQPCLKYKAFEFKIQF</sequence>
<organism evidence="1">
    <name type="scientific">Anguilla anguilla</name>
    <name type="common">European freshwater eel</name>
    <name type="synonym">Muraena anguilla</name>
    <dbReference type="NCBI Taxonomy" id="7936"/>
    <lineage>
        <taxon>Eukaryota</taxon>
        <taxon>Metazoa</taxon>
        <taxon>Chordata</taxon>
        <taxon>Craniata</taxon>
        <taxon>Vertebrata</taxon>
        <taxon>Euteleostomi</taxon>
        <taxon>Actinopterygii</taxon>
        <taxon>Neopterygii</taxon>
        <taxon>Teleostei</taxon>
        <taxon>Anguilliformes</taxon>
        <taxon>Anguillidae</taxon>
        <taxon>Anguilla</taxon>
    </lineage>
</organism>
<dbReference type="EMBL" id="GBXM01046126">
    <property type="protein sequence ID" value="JAH62451.1"/>
    <property type="molecule type" value="Transcribed_RNA"/>
</dbReference>
<protein>
    <submittedName>
        <fullName evidence="1">Uncharacterized protein</fullName>
    </submittedName>
</protein>
<dbReference type="EMBL" id="GBXM01051741">
    <property type="protein sequence ID" value="JAH56836.1"/>
    <property type="molecule type" value="Transcribed_RNA"/>
</dbReference>
<reference evidence="1" key="1">
    <citation type="submission" date="2014-11" db="EMBL/GenBank/DDBJ databases">
        <authorList>
            <person name="Amaro Gonzalez C."/>
        </authorList>
    </citation>
    <scope>NUCLEOTIDE SEQUENCE</scope>
</reference>
<accession>A0A0E9TTH7</accession>
<proteinExistence type="predicted"/>
<name>A0A0E9TTH7_ANGAN</name>